<comment type="similarity">
    <text evidence="1">Belongs to the LysR transcriptional regulatory family.</text>
</comment>
<name>A0A2W5CVL8_9CORY</name>
<keyword evidence="3" id="KW-0238">DNA-binding</keyword>
<evidence type="ECO:0000256" key="6">
    <source>
        <dbReference type="ARBA" id="ARBA00040885"/>
    </source>
</evidence>
<dbReference type="InterPro" id="IPR036390">
    <property type="entry name" value="WH_DNA-bd_sf"/>
</dbReference>
<dbReference type="FunFam" id="1.10.10.10:FF:000001">
    <property type="entry name" value="LysR family transcriptional regulator"/>
    <property type="match status" value="1"/>
</dbReference>
<organism evidence="8 9">
    <name type="scientific">Corynebacterium urealyticum</name>
    <dbReference type="NCBI Taxonomy" id="43771"/>
    <lineage>
        <taxon>Bacteria</taxon>
        <taxon>Bacillati</taxon>
        <taxon>Actinomycetota</taxon>
        <taxon>Actinomycetes</taxon>
        <taxon>Mycobacteriales</taxon>
        <taxon>Corynebacteriaceae</taxon>
        <taxon>Corynebacterium</taxon>
    </lineage>
</organism>
<dbReference type="Pfam" id="PF00126">
    <property type="entry name" value="HTH_1"/>
    <property type="match status" value="1"/>
</dbReference>
<evidence type="ECO:0000256" key="1">
    <source>
        <dbReference type="ARBA" id="ARBA00009437"/>
    </source>
</evidence>
<reference evidence="8 9" key="1">
    <citation type="submission" date="2017-11" db="EMBL/GenBank/DDBJ databases">
        <title>Infants hospitalized years apart are colonized by the same room-sourced microbial strains.</title>
        <authorList>
            <person name="Brooks B."/>
            <person name="Olm M.R."/>
            <person name="Firek B.A."/>
            <person name="Baker R."/>
            <person name="Thomas B.C."/>
            <person name="Morowitz M.J."/>
            <person name="Banfield J.F."/>
        </authorList>
    </citation>
    <scope>NUCLEOTIDE SEQUENCE [LARGE SCALE GENOMIC DNA]</scope>
    <source>
        <strain evidence="8">S2_012_000_R3_87</strain>
    </source>
</reference>
<dbReference type="GO" id="GO:0003700">
    <property type="term" value="F:DNA-binding transcription factor activity"/>
    <property type="evidence" value="ECO:0007669"/>
    <property type="project" value="InterPro"/>
</dbReference>
<dbReference type="PANTHER" id="PTHR30346">
    <property type="entry name" value="TRANSCRIPTIONAL DUAL REGULATOR HCAR-RELATED"/>
    <property type="match status" value="1"/>
</dbReference>
<evidence type="ECO:0000256" key="2">
    <source>
        <dbReference type="ARBA" id="ARBA00023015"/>
    </source>
</evidence>
<evidence type="ECO:0000256" key="5">
    <source>
        <dbReference type="ARBA" id="ARBA00023163"/>
    </source>
</evidence>
<keyword evidence="4" id="KW-0010">Activator</keyword>
<evidence type="ECO:0000313" key="8">
    <source>
        <dbReference type="EMBL" id="PZO98991.1"/>
    </source>
</evidence>
<dbReference type="InterPro" id="IPR036388">
    <property type="entry name" value="WH-like_DNA-bd_sf"/>
</dbReference>
<evidence type="ECO:0000256" key="3">
    <source>
        <dbReference type="ARBA" id="ARBA00023125"/>
    </source>
</evidence>
<evidence type="ECO:0000259" key="7">
    <source>
        <dbReference type="PROSITE" id="PS50931"/>
    </source>
</evidence>
<accession>A0A2W5CVL8</accession>
<dbReference type="Pfam" id="PF03466">
    <property type="entry name" value="LysR_substrate"/>
    <property type="match status" value="1"/>
</dbReference>
<dbReference type="GO" id="GO:0032993">
    <property type="term" value="C:protein-DNA complex"/>
    <property type="evidence" value="ECO:0007669"/>
    <property type="project" value="TreeGrafter"/>
</dbReference>
<evidence type="ECO:0000313" key="9">
    <source>
        <dbReference type="Proteomes" id="UP000249451"/>
    </source>
</evidence>
<gene>
    <name evidence="8" type="ORF">DI609_09325</name>
</gene>
<evidence type="ECO:0000256" key="4">
    <source>
        <dbReference type="ARBA" id="ARBA00023159"/>
    </source>
</evidence>
<protein>
    <recommendedName>
        <fullName evidence="6">Probable hydrogen peroxide-inducible genes activator</fullName>
    </recommendedName>
</protein>
<dbReference type="AlphaFoldDB" id="A0A2W5CVL8"/>
<dbReference type="InterPro" id="IPR000847">
    <property type="entry name" value="LysR_HTH_N"/>
</dbReference>
<keyword evidence="2" id="KW-0805">Transcription regulation</keyword>
<keyword evidence="5" id="KW-0804">Transcription</keyword>
<dbReference type="PANTHER" id="PTHR30346:SF26">
    <property type="entry name" value="HYDROGEN PEROXIDE-INDUCIBLE GENES ACTIVATOR"/>
    <property type="match status" value="1"/>
</dbReference>
<dbReference type="InterPro" id="IPR005119">
    <property type="entry name" value="LysR_subst-bd"/>
</dbReference>
<dbReference type="SUPFAM" id="SSF46785">
    <property type="entry name" value="Winged helix' DNA-binding domain"/>
    <property type="match status" value="1"/>
</dbReference>
<proteinExistence type="inferred from homology"/>
<dbReference type="Gene3D" id="1.10.10.10">
    <property type="entry name" value="Winged helix-like DNA-binding domain superfamily/Winged helix DNA-binding domain"/>
    <property type="match status" value="1"/>
</dbReference>
<dbReference type="Gene3D" id="3.40.190.10">
    <property type="entry name" value="Periplasmic binding protein-like II"/>
    <property type="match status" value="2"/>
</dbReference>
<dbReference type="EMBL" id="QFNY01000236">
    <property type="protein sequence ID" value="PZO98991.1"/>
    <property type="molecule type" value="Genomic_DNA"/>
</dbReference>
<comment type="caution">
    <text evidence="8">The sequence shown here is derived from an EMBL/GenBank/DDBJ whole genome shotgun (WGS) entry which is preliminary data.</text>
</comment>
<dbReference type="GO" id="GO:0003677">
    <property type="term" value="F:DNA binding"/>
    <property type="evidence" value="ECO:0007669"/>
    <property type="project" value="UniProtKB-KW"/>
</dbReference>
<dbReference type="PRINTS" id="PR00039">
    <property type="entry name" value="HTHLYSR"/>
</dbReference>
<dbReference type="CDD" id="cd08411">
    <property type="entry name" value="PBP2_OxyR"/>
    <property type="match status" value="1"/>
</dbReference>
<feature type="domain" description="HTH lysR-type" evidence="7">
    <location>
        <begin position="8"/>
        <end position="65"/>
    </location>
</feature>
<dbReference type="Proteomes" id="UP000249451">
    <property type="component" value="Unassembled WGS sequence"/>
</dbReference>
<dbReference type="PROSITE" id="PS50931">
    <property type="entry name" value="HTH_LYSR"/>
    <property type="match status" value="1"/>
</dbReference>
<sequence>MTHKEYRPTIAQVRTFATIAEHGHFGTAAAHLGISQPSLSQALATLEQGLGVQLIERSTRKVIVTPMGRSLLPFAHATLESVDALVDHANSVKGGLGSALVVGIIPTIAPFLLPDFLRALDEPQAGDAPQIVEEKTHHLVDALRQGRIDVAVLGLPFEDAGLTTIPLYEEEFVVVVPEGHPMAGCRDLRVADLEKLDLLLLDEGHCLRDQVMDLCRRVNMSHDPRLAVTRATSLSTVVHLVAAGQGATLVPLSAVPSECQRPGIGLATFHPEEKAAGRTVGIAHRSSSVRTEDYEELGRILSESFAAVQETARAELAASLGE</sequence>
<dbReference type="SUPFAM" id="SSF53850">
    <property type="entry name" value="Periplasmic binding protein-like II"/>
    <property type="match status" value="1"/>
</dbReference>